<keyword evidence="1" id="KW-0472">Membrane</keyword>
<dbReference type="EMBL" id="CP030104">
    <property type="protein sequence ID" value="AWX43775.1"/>
    <property type="molecule type" value="Genomic_DNA"/>
</dbReference>
<dbReference type="KEGG" id="spon:HME9304_00766"/>
<dbReference type="AlphaFoldDB" id="A0A2Z4LPM1"/>
<protein>
    <submittedName>
        <fullName evidence="2">Uncharacterized protein</fullName>
    </submittedName>
</protein>
<accession>A0A2Z4LPM1</accession>
<name>A0A2Z4LPM1_9FLAO</name>
<keyword evidence="3" id="KW-1185">Reference proteome</keyword>
<sequence>MIRLLSFAPLIRLLLLILGMLLNVSYNNRKITKKIDEAVGKPFTLKERFALKGIGSPKLFITEASVEIQNLLILDNNLNVCNIEMRPKGIVVRFRSLLETFGLIIPYYKLTIYKGDLAIYSIYRDHYFIKVKSDTKAIQKYFRKLLDYKADNAPTSIEDL</sequence>
<proteinExistence type="predicted"/>
<keyword evidence="1" id="KW-1133">Transmembrane helix</keyword>
<evidence type="ECO:0000313" key="2">
    <source>
        <dbReference type="EMBL" id="AWX43775.1"/>
    </source>
</evidence>
<evidence type="ECO:0000256" key="1">
    <source>
        <dbReference type="SAM" id="Phobius"/>
    </source>
</evidence>
<organism evidence="2 3">
    <name type="scientific">Flagellimonas maritima</name>
    <dbReference type="NCBI Taxonomy" id="1383885"/>
    <lineage>
        <taxon>Bacteria</taxon>
        <taxon>Pseudomonadati</taxon>
        <taxon>Bacteroidota</taxon>
        <taxon>Flavobacteriia</taxon>
        <taxon>Flavobacteriales</taxon>
        <taxon>Flavobacteriaceae</taxon>
        <taxon>Flagellimonas</taxon>
    </lineage>
</organism>
<dbReference type="Proteomes" id="UP000248536">
    <property type="component" value="Chromosome"/>
</dbReference>
<evidence type="ECO:0000313" key="3">
    <source>
        <dbReference type="Proteomes" id="UP000248536"/>
    </source>
</evidence>
<feature type="transmembrane region" description="Helical" evidence="1">
    <location>
        <begin position="6"/>
        <end position="26"/>
    </location>
</feature>
<keyword evidence="1" id="KW-0812">Transmembrane</keyword>
<gene>
    <name evidence="2" type="ORF">HME9304_00766</name>
</gene>
<reference evidence="2 3" key="1">
    <citation type="submission" date="2018-06" db="EMBL/GenBank/DDBJ databases">
        <title>Spongiibacterium sp. HME9304 Genome sequencing and assembly.</title>
        <authorList>
            <person name="Kang H."/>
            <person name="Kim H."/>
            <person name="Joh K."/>
        </authorList>
    </citation>
    <scope>NUCLEOTIDE SEQUENCE [LARGE SCALE GENOMIC DNA]</scope>
    <source>
        <strain evidence="2 3">HME9304</strain>
    </source>
</reference>